<keyword evidence="1" id="KW-0812">Transmembrane</keyword>
<dbReference type="EMBL" id="DS268605">
    <property type="protein sequence ID" value="EFO93438.1"/>
    <property type="molecule type" value="Genomic_DNA"/>
</dbReference>
<keyword evidence="1" id="KW-1133">Transmembrane helix</keyword>
<sequence length="124" mass="14374">MTSPRMGSLRISIALILKEEEITVTPLFDRQLFHIFYFILYFILIKYLIQTTVLFCFEEIASFSILFFEDLGTLKGDEYIRPSPIISSRFASKCFKQDFRKKTDITHSCGTLDECGSNIDAISY</sequence>
<accession>E3ND29</accession>
<dbReference type="HOGENOM" id="CLU_2006006_0_0_1"/>
<protein>
    <submittedName>
        <fullName evidence="2">Uncharacterized protein</fullName>
    </submittedName>
</protein>
<dbReference type="Proteomes" id="UP000008281">
    <property type="component" value="Unassembled WGS sequence"/>
</dbReference>
<keyword evidence="1" id="KW-0472">Membrane</keyword>
<keyword evidence="3" id="KW-1185">Reference proteome</keyword>
<evidence type="ECO:0000313" key="3">
    <source>
        <dbReference type="Proteomes" id="UP000008281"/>
    </source>
</evidence>
<name>E3ND29_CAERE</name>
<dbReference type="InParanoid" id="E3ND29"/>
<evidence type="ECO:0000256" key="1">
    <source>
        <dbReference type="SAM" id="Phobius"/>
    </source>
</evidence>
<reference evidence="2" key="1">
    <citation type="submission" date="2007-07" db="EMBL/GenBank/DDBJ databases">
        <title>PCAP assembly of the Caenorhabditis remanei genome.</title>
        <authorList>
            <consortium name="The Caenorhabditis remanei Sequencing Consortium"/>
            <person name="Wilson R.K."/>
        </authorList>
    </citation>
    <scope>NUCLEOTIDE SEQUENCE [LARGE SCALE GENOMIC DNA]</scope>
    <source>
        <strain evidence="2">PB4641</strain>
    </source>
</reference>
<dbReference type="AlphaFoldDB" id="E3ND29"/>
<evidence type="ECO:0000313" key="2">
    <source>
        <dbReference type="EMBL" id="EFO93438.1"/>
    </source>
</evidence>
<feature type="transmembrane region" description="Helical" evidence="1">
    <location>
        <begin position="35"/>
        <end position="57"/>
    </location>
</feature>
<gene>
    <name evidence="2" type="ORF">CRE_23113</name>
</gene>
<proteinExistence type="predicted"/>
<organism evidence="3">
    <name type="scientific">Caenorhabditis remanei</name>
    <name type="common">Caenorhabditis vulgaris</name>
    <dbReference type="NCBI Taxonomy" id="31234"/>
    <lineage>
        <taxon>Eukaryota</taxon>
        <taxon>Metazoa</taxon>
        <taxon>Ecdysozoa</taxon>
        <taxon>Nematoda</taxon>
        <taxon>Chromadorea</taxon>
        <taxon>Rhabditida</taxon>
        <taxon>Rhabditina</taxon>
        <taxon>Rhabditomorpha</taxon>
        <taxon>Rhabditoidea</taxon>
        <taxon>Rhabditidae</taxon>
        <taxon>Peloderinae</taxon>
        <taxon>Caenorhabditis</taxon>
    </lineage>
</organism>